<dbReference type="Proteomes" id="UP000193411">
    <property type="component" value="Unassembled WGS sequence"/>
</dbReference>
<organism evidence="2 3">
    <name type="scientific">Catenaria anguillulae PL171</name>
    <dbReference type="NCBI Taxonomy" id="765915"/>
    <lineage>
        <taxon>Eukaryota</taxon>
        <taxon>Fungi</taxon>
        <taxon>Fungi incertae sedis</taxon>
        <taxon>Blastocladiomycota</taxon>
        <taxon>Blastocladiomycetes</taxon>
        <taxon>Blastocladiales</taxon>
        <taxon>Catenariaceae</taxon>
        <taxon>Catenaria</taxon>
    </lineage>
</organism>
<proteinExistence type="predicted"/>
<gene>
    <name evidence="2" type="ORF">BCR44DRAFT_358302</name>
</gene>
<name>A0A1Y2H7Q8_9FUNG</name>
<dbReference type="EMBL" id="MCFL01000081">
    <property type="protein sequence ID" value="ORZ30545.1"/>
    <property type="molecule type" value="Genomic_DNA"/>
</dbReference>
<evidence type="ECO:0000313" key="2">
    <source>
        <dbReference type="EMBL" id="ORZ30545.1"/>
    </source>
</evidence>
<sequence length="81" mass="8988">MRSGGNAANVRRHGHCPRPAATNRDGDVEDGPYGLWSDACPLPGREGREQSITDINMFRNVSYKHVINTVESGYGREETTR</sequence>
<comment type="caution">
    <text evidence="2">The sequence shown here is derived from an EMBL/GenBank/DDBJ whole genome shotgun (WGS) entry which is preliminary data.</text>
</comment>
<accession>A0A1Y2H7Q8</accession>
<reference evidence="2 3" key="1">
    <citation type="submission" date="2016-07" db="EMBL/GenBank/DDBJ databases">
        <title>Pervasive Adenine N6-methylation of Active Genes in Fungi.</title>
        <authorList>
            <consortium name="DOE Joint Genome Institute"/>
            <person name="Mondo S.J."/>
            <person name="Dannebaum R.O."/>
            <person name="Kuo R.C."/>
            <person name="Labutti K."/>
            <person name="Haridas S."/>
            <person name="Kuo A."/>
            <person name="Salamov A."/>
            <person name="Ahrendt S.R."/>
            <person name="Lipzen A."/>
            <person name="Sullivan W."/>
            <person name="Andreopoulos W.B."/>
            <person name="Clum A."/>
            <person name="Lindquist E."/>
            <person name="Daum C."/>
            <person name="Ramamoorthy G.K."/>
            <person name="Gryganskyi A."/>
            <person name="Culley D."/>
            <person name="Magnuson J.K."/>
            <person name="James T.Y."/>
            <person name="O'Malley M.A."/>
            <person name="Stajich J.E."/>
            <person name="Spatafora J.W."/>
            <person name="Visel A."/>
            <person name="Grigoriev I.V."/>
        </authorList>
    </citation>
    <scope>NUCLEOTIDE SEQUENCE [LARGE SCALE GENOMIC DNA]</scope>
    <source>
        <strain evidence="2 3">PL171</strain>
    </source>
</reference>
<keyword evidence="3" id="KW-1185">Reference proteome</keyword>
<dbReference type="AlphaFoldDB" id="A0A1Y2H7Q8"/>
<evidence type="ECO:0000313" key="3">
    <source>
        <dbReference type="Proteomes" id="UP000193411"/>
    </source>
</evidence>
<feature type="region of interest" description="Disordered" evidence="1">
    <location>
        <begin position="1"/>
        <end position="34"/>
    </location>
</feature>
<evidence type="ECO:0000256" key="1">
    <source>
        <dbReference type="SAM" id="MobiDB-lite"/>
    </source>
</evidence>
<protein>
    <submittedName>
        <fullName evidence="2">Uncharacterized protein</fullName>
    </submittedName>
</protein>